<evidence type="ECO:0000256" key="2">
    <source>
        <dbReference type="SAM" id="SignalP"/>
    </source>
</evidence>
<organism evidence="3 4">
    <name type="scientific">Paenibacillus thalictri</name>
    <dbReference type="NCBI Taxonomy" id="2527873"/>
    <lineage>
        <taxon>Bacteria</taxon>
        <taxon>Bacillati</taxon>
        <taxon>Bacillota</taxon>
        <taxon>Bacilli</taxon>
        <taxon>Bacillales</taxon>
        <taxon>Paenibacillaceae</taxon>
        <taxon>Paenibacillus</taxon>
    </lineage>
</organism>
<dbReference type="Gene3D" id="3.40.190.10">
    <property type="entry name" value="Periplasmic binding protein-like II"/>
    <property type="match status" value="2"/>
</dbReference>
<dbReference type="PROSITE" id="PS51257">
    <property type="entry name" value="PROKAR_LIPOPROTEIN"/>
    <property type="match status" value="1"/>
</dbReference>
<name>A0A4Q9DMZ1_9BACL</name>
<dbReference type="InterPro" id="IPR006059">
    <property type="entry name" value="SBP"/>
</dbReference>
<gene>
    <name evidence="3" type="ORF">EYB31_21875</name>
</gene>
<dbReference type="PANTHER" id="PTHR30006">
    <property type="entry name" value="THIAMINE-BINDING PERIPLASMIC PROTEIN-RELATED"/>
    <property type="match status" value="1"/>
</dbReference>
<protein>
    <submittedName>
        <fullName evidence="3">Extracellular solute-binding protein</fullName>
    </submittedName>
</protein>
<feature type="signal peptide" evidence="2">
    <location>
        <begin position="1"/>
        <end position="31"/>
    </location>
</feature>
<comment type="caution">
    <text evidence="3">The sequence shown here is derived from an EMBL/GenBank/DDBJ whole genome shotgun (WGS) entry which is preliminary data.</text>
</comment>
<dbReference type="PANTHER" id="PTHR30006:SF2">
    <property type="entry name" value="ABC TRANSPORTER SUBSTRATE-BINDING PROTEIN"/>
    <property type="match status" value="1"/>
</dbReference>
<dbReference type="OrthoDB" id="366726at2"/>
<proteinExistence type="predicted"/>
<dbReference type="SUPFAM" id="SSF53850">
    <property type="entry name" value="Periplasmic binding protein-like II"/>
    <property type="match status" value="1"/>
</dbReference>
<reference evidence="3 4" key="1">
    <citation type="submission" date="2019-02" db="EMBL/GenBank/DDBJ databases">
        <title>Paenibacillus sp. nov., isolated from surface-sterilized tissue of Thalictrum simplex L.</title>
        <authorList>
            <person name="Tuo L."/>
        </authorList>
    </citation>
    <scope>NUCLEOTIDE SEQUENCE [LARGE SCALE GENOMIC DNA]</scope>
    <source>
        <strain evidence="3 4">N2SHLJ1</strain>
    </source>
</reference>
<evidence type="ECO:0000313" key="3">
    <source>
        <dbReference type="EMBL" id="TBL75647.1"/>
    </source>
</evidence>
<keyword evidence="1 2" id="KW-0732">Signal</keyword>
<feature type="chain" id="PRO_5038450322" evidence="2">
    <location>
        <begin position="32"/>
        <end position="412"/>
    </location>
</feature>
<dbReference type="EMBL" id="SIRE01000016">
    <property type="protein sequence ID" value="TBL75647.1"/>
    <property type="molecule type" value="Genomic_DNA"/>
</dbReference>
<dbReference type="Proteomes" id="UP000293142">
    <property type="component" value="Unassembled WGS sequence"/>
</dbReference>
<keyword evidence="4" id="KW-1185">Reference proteome</keyword>
<evidence type="ECO:0000313" key="4">
    <source>
        <dbReference type="Proteomes" id="UP000293142"/>
    </source>
</evidence>
<dbReference type="Pfam" id="PF01547">
    <property type="entry name" value="SBP_bac_1"/>
    <property type="match status" value="1"/>
</dbReference>
<evidence type="ECO:0000256" key="1">
    <source>
        <dbReference type="ARBA" id="ARBA00022729"/>
    </source>
</evidence>
<accession>A0A4Q9DMZ1</accession>
<sequence length="412" mass="45519">MIKGAVFSLKRKKRASAVGMVALLAMVSLTACGYANGPGGSAPSSGKTAAAEPPKSAWAEKVGLNKTETVDELYAKAKEEGKVAIYSMSGRTADVKKSFEAKYPGIKVEDYKLSSVDITEKISREHSAGVNNADVIFTKDTSGSFSMELAQKGVVHTYIPEDIRSKMIEPFKSQKFGFVPYVEARGIFYNSETYKTPPIANWWDLTTPEWKGRVMMSDPLKNSDTMDLFLAFVQNAEDMKTSYKEKFGKDIELNGSPNAGYEFLRRLIKNDLILQNSGGEIVGAIGKPNQAKPPVGIAVTSKLREGQEQGLKLGASYDMKPRVSHAEPALLFIADQAPHPNAAKLLIRWMAGEADGKADGFKPFNVSGSWPARTDIKPKDDITLEKLNLWKYDAEFDYDNLMKVREFWLKQQ</sequence>
<dbReference type="AlphaFoldDB" id="A0A4Q9DMZ1"/>